<proteinExistence type="inferred from homology"/>
<feature type="coiled-coil region" evidence="3">
    <location>
        <begin position="428"/>
        <end position="522"/>
    </location>
</feature>
<evidence type="ECO:0000256" key="1">
    <source>
        <dbReference type="ARBA" id="ARBA00009452"/>
    </source>
</evidence>
<reference evidence="6 7" key="1">
    <citation type="submission" date="2020-11" db="EMBL/GenBank/DDBJ databases">
        <authorList>
            <person name="Wallbank WR R."/>
            <person name="Pardo Diaz C."/>
            <person name="Kozak K."/>
            <person name="Martin S."/>
            <person name="Jiggins C."/>
            <person name="Moest M."/>
            <person name="Warren A I."/>
            <person name="Generalovic N T."/>
            <person name="Byers J.R.P. K."/>
            <person name="Montejo-Kovacevich G."/>
            <person name="Yen C E."/>
        </authorList>
    </citation>
    <scope>NUCLEOTIDE SEQUENCE [LARGE SCALE GENOMIC DNA]</scope>
</reference>
<gene>
    <name evidence="6" type="ORF">HERILL_LOCUS10046</name>
</gene>
<feature type="compositionally biased region" description="Basic residues" evidence="4">
    <location>
        <begin position="1114"/>
        <end position="1123"/>
    </location>
</feature>
<feature type="compositionally biased region" description="Pro residues" evidence="4">
    <location>
        <begin position="152"/>
        <end position="163"/>
    </location>
</feature>
<feature type="region of interest" description="Disordered" evidence="4">
    <location>
        <begin position="1022"/>
        <end position="1057"/>
    </location>
</feature>
<dbReference type="InParanoid" id="A0A7R8YZ15"/>
<feature type="coiled-coil region" evidence="3">
    <location>
        <begin position="594"/>
        <end position="624"/>
    </location>
</feature>
<feature type="region of interest" description="Disordered" evidence="4">
    <location>
        <begin position="93"/>
        <end position="376"/>
    </location>
</feature>
<evidence type="ECO:0000259" key="5">
    <source>
        <dbReference type="PROSITE" id="PS50021"/>
    </source>
</evidence>
<dbReference type="OrthoDB" id="10017054at2759"/>
<feature type="region of interest" description="Disordered" evidence="4">
    <location>
        <begin position="15"/>
        <end position="65"/>
    </location>
</feature>
<dbReference type="InterPro" id="IPR001715">
    <property type="entry name" value="CH_dom"/>
</dbReference>
<dbReference type="CDD" id="cd21199">
    <property type="entry name" value="CH_CYTS"/>
    <property type="match status" value="1"/>
</dbReference>
<dbReference type="FunCoup" id="A0A7R8YZ15">
    <property type="interactions" value="609"/>
</dbReference>
<feature type="compositionally biased region" description="Polar residues" evidence="4">
    <location>
        <begin position="1022"/>
        <end position="1031"/>
    </location>
</feature>
<comment type="similarity">
    <text evidence="1">Belongs to the cytospin-A family.</text>
</comment>
<feature type="compositionally biased region" description="Low complexity" evidence="4">
    <location>
        <begin position="227"/>
        <end position="238"/>
    </location>
</feature>
<dbReference type="SUPFAM" id="SSF47576">
    <property type="entry name" value="Calponin-homology domain, CH-domain"/>
    <property type="match status" value="1"/>
</dbReference>
<dbReference type="PANTHER" id="PTHR23167:SF69">
    <property type="entry name" value="FI18193P1"/>
    <property type="match status" value="1"/>
</dbReference>
<accession>A0A7R8YZ15</accession>
<dbReference type="Pfam" id="PF00307">
    <property type="entry name" value="CH"/>
    <property type="match status" value="1"/>
</dbReference>
<dbReference type="InterPro" id="IPR036872">
    <property type="entry name" value="CH_dom_sf"/>
</dbReference>
<evidence type="ECO:0000313" key="6">
    <source>
        <dbReference type="EMBL" id="CAD7087330.1"/>
    </source>
</evidence>
<evidence type="ECO:0000256" key="2">
    <source>
        <dbReference type="ARBA" id="ARBA00023054"/>
    </source>
</evidence>
<dbReference type="PANTHER" id="PTHR23167">
    <property type="entry name" value="CALPONIN HOMOLOGY DOMAIN-CONTAINING PROTEIN DDB_G0272472-RELATED"/>
    <property type="match status" value="1"/>
</dbReference>
<organism evidence="6 7">
    <name type="scientific">Hermetia illucens</name>
    <name type="common">Black soldier fly</name>
    <dbReference type="NCBI Taxonomy" id="343691"/>
    <lineage>
        <taxon>Eukaryota</taxon>
        <taxon>Metazoa</taxon>
        <taxon>Ecdysozoa</taxon>
        <taxon>Arthropoda</taxon>
        <taxon>Hexapoda</taxon>
        <taxon>Insecta</taxon>
        <taxon>Pterygota</taxon>
        <taxon>Neoptera</taxon>
        <taxon>Endopterygota</taxon>
        <taxon>Diptera</taxon>
        <taxon>Brachycera</taxon>
        <taxon>Stratiomyomorpha</taxon>
        <taxon>Stratiomyidae</taxon>
        <taxon>Hermetiinae</taxon>
        <taxon>Hermetia</taxon>
    </lineage>
</organism>
<dbReference type="Proteomes" id="UP000594454">
    <property type="component" value="Chromosome 4"/>
</dbReference>
<protein>
    <recommendedName>
        <fullName evidence="5">Calponin-homology (CH) domain-containing protein</fullName>
    </recommendedName>
</protein>
<feature type="compositionally biased region" description="Basic and acidic residues" evidence="4">
    <location>
        <begin position="322"/>
        <end position="350"/>
    </location>
</feature>
<feature type="compositionally biased region" description="Polar residues" evidence="4">
    <location>
        <begin position="284"/>
        <end position="306"/>
    </location>
</feature>
<feature type="compositionally biased region" description="Low complexity" evidence="4">
    <location>
        <begin position="1399"/>
        <end position="1410"/>
    </location>
</feature>
<dbReference type="SMART" id="SM00033">
    <property type="entry name" value="CH"/>
    <property type="match status" value="1"/>
</dbReference>
<feature type="compositionally biased region" description="Basic and acidic residues" evidence="4">
    <location>
        <begin position="259"/>
        <end position="270"/>
    </location>
</feature>
<dbReference type="OMA" id="PGRQIAN"/>
<dbReference type="FunFam" id="1.10.418.10:FF:000020">
    <property type="entry name" value="Cytospin-A isoform 1"/>
    <property type="match status" value="1"/>
</dbReference>
<keyword evidence="7" id="KW-1185">Reference proteome</keyword>
<evidence type="ECO:0000256" key="4">
    <source>
        <dbReference type="SAM" id="MobiDB-lite"/>
    </source>
</evidence>
<feature type="compositionally biased region" description="Low complexity" evidence="4">
    <location>
        <begin position="1374"/>
        <end position="1389"/>
    </location>
</feature>
<name>A0A7R8YZ15_HERIL</name>
<feature type="domain" description="Calponin-homology (CH)" evidence="5">
    <location>
        <begin position="1558"/>
        <end position="1663"/>
    </location>
</feature>
<feature type="region of interest" description="Disordered" evidence="4">
    <location>
        <begin position="1114"/>
        <end position="1159"/>
    </location>
</feature>
<dbReference type="EMBL" id="LR899012">
    <property type="protein sequence ID" value="CAD7087330.1"/>
    <property type="molecule type" value="Genomic_DNA"/>
</dbReference>
<feature type="coiled-coil region" evidence="3">
    <location>
        <begin position="668"/>
        <end position="921"/>
    </location>
</feature>
<feature type="coiled-coil region" evidence="3">
    <location>
        <begin position="947"/>
        <end position="981"/>
    </location>
</feature>
<keyword evidence="2 3" id="KW-0175">Coiled coil</keyword>
<evidence type="ECO:0000256" key="3">
    <source>
        <dbReference type="SAM" id="Coils"/>
    </source>
</evidence>
<dbReference type="InterPro" id="IPR050540">
    <property type="entry name" value="F-actin_Monoox_Mical"/>
</dbReference>
<sequence>MFNISDKIRKIFARQTDTYSFGEEEVSENADGAASDTHPESEERTQATGRNVSVPGKANTKRLNDVSIARKSSLTSAQLNSEVSLLRQRRIPSISSVSPESPPSNPPIAGSTPVTSTPKHNTPFRRFLTRQKPIETGSIRVKSNKKITAPKEAPPPPPASPPPGRRDEDTKSLSGKSRNNRGGIFSSKILKKPKSFPDLHSAAKKVSQSSSAAAPSKPVITAPIPLNNNSPKVANKNNTDAVSAPLVNSIPNSITGSLVEERQRPARRSIDNPSKIFSRGQGPSGSKNSGHQQQSGQIKQSASVSSLDAVGLKSSKSAKHFGSKDKLVDQGLKNSKDKLSSRGGSRERLADSLPVGGGEIPTSGLLITNSKPKKKTSLQSSQMPIIQQNVIANNNLIDHRDVVDYNNLATNEKRDLGDLSAAVTFDGQKEATRQQQQQQQQLQQQQQSMMQELQSHLERLTREKMALEARIIELSSYQAEVVQLRNEIAKFQSIQERSNNEIQKLSEENETLRNRLRDVVNSPLSDAEKHQIIQDSQRLHSSAPASIALPNNHEADGTPCVTPDWDKHSSSSEVSVACLQDKIIQMEETHYSTNEELQATLQELADLQTQLSEIQSDNERLAEEKDVLFQSLCRQTEKLEDSRNQIGTLQELLLRESNQQEVGSTEREQKLLDLLKNAQEERESLLIKQEELNSELNELRQALEKSTVENGRLRERISLLDSTVDATNADRKQLESQLIQAKEESSEKQIEISRLSTLLENARAKIDELEQDRAMGDKTDLGELLDVARKEKDLLEGQVATMQEQLSKSQCEIQKLRDQLAAVNEECKVARNNAKCALSDLEYKYETLKEEKLKLNAEYQQLQDTANELQVQCKCHLEDKAQLESLLSEAQRHLGDAERLLAEKEERLQDEMKMRKQDAEEWEQFQSDLLMTVRVANDFKTEAQSAREQLVMDNKTQREKIRALEQQIDKLNKQIKSMQPDDPSSVGNSVDSLINSSSSLHLDEFSKQVAKFRRQISTFGSSREFGRSTSNDELDQDAASQESLDKLPPLPRTAPPTKARLLNDHLYGSGFGFTQSSQDLSAENKEDVKPVFTTRSIDDLLLNDIDGIHKAKNHSKFHLRKHKSTENLLEEPDSPGADSEKTYQKKPQPLPRSNSSNDLKAKSAQKVVYILDKTTNEFVLESNPEKAEVSAPEEPPSIVSKINTEVEPILQRPEPAKRKEKYDDSAIYANIDELKIIEKSVEDIDESILRRSATDTAVNVRRLDPIERASCPVSNPNKDEMVSTATMVLSRHSGLQYRYSDRSPNARKRFQPAENQLSTDAQTSLLNTVQQEMAARRQKVGGGISRQDSRLSVKSLIESIENVNRQTKTAGTGSRCSSSSSLNSVTSESLNGTTGLVGGNITTTQNGTNNKSNSIGDWSDNQLHTPIVTGLQAKSPLREQQQTTTGSNININGGQKQIITDIDKNNKMTTIILDNNNKISSNYNSSMTTTNYNNNNNCNNSNNANNIGRNYKTAMSDEPQNCVTSILAQKSMDFIRRNSYGDLSERKDPLNALVKNGGSKRNALLKWCQNKTVGYRNIDITNFSSSWNDGLAFCAILHSYLPDRVPYDTLGPNNKRRNFSIAFSAAESVGIPTTLNINDMCQQERPDWTQVMAYVTAIYKHFEA</sequence>
<dbReference type="Gene3D" id="1.10.418.10">
    <property type="entry name" value="Calponin-like domain"/>
    <property type="match status" value="1"/>
</dbReference>
<evidence type="ECO:0000313" key="7">
    <source>
        <dbReference type="Proteomes" id="UP000594454"/>
    </source>
</evidence>
<dbReference type="PROSITE" id="PS50021">
    <property type="entry name" value="CH"/>
    <property type="match status" value="1"/>
</dbReference>
<feature type="compositionally biased region" description="Low complexity" evidence="4">
    <location>
        <begin position="204"/>
        <end position="219"/>
    </location>
</feature>
<feature type="region of interest" description="Disordered" evidence="4">
    <location>
        <begin position="1364"/>
        <end position="1419"/>
    </location>
</feature>